<dbReference type="EC" id="3.2.1.52" evidence="3"/>
<dbReference type="InterPro" id="IPR036881">
    <property type="entry name" value="Glyco_hydro_3_C_sf"/>
</dbReference>
<dbReference type="InterPro" id="IPR036962">
    <property type="entry name" value="Glyco_hydro_3_N_sf"/>
</dbReference>
<dbReference type="EMBL" id="MWQY01000014">
    <property type="protein sequence ID" value="ORC34234.1"/>
    <property type="molecule type" value="Genomic_DNA"/>
</dbReference>
<gene>
    <name evidence="8" type="ORF">B4O97_13045</name>
</gene>
<evidence type="ECO:0000259" key="7">
    <source>
        <dbReference type="Pfam" id="PF00933"/>
    </source>
</evidence>
<feature type="domain" description="Glycoside hydrolase family 3 N-terminal" evidence="7">
    <location>
        <begin position="53"/>
        <end position="373"/>
    </location>
</feature>
<comment type="caution">
    <text evidence="8">The sequence shown here is derived from an EMBL/GenBank/DDBJ whole genome shotgun (WGS) entry which is preliminary data.</text>
</comment>
<dbReference type="SUPFAM" id="SSF52279">
    <property type="entry name" value="Beta-D-glucan exohydrolase, C-terminal domain"/>
    <property type="match status" value="1"/>
</dbReference>
<keyword evidence="4" id="KW-0378">Hydrolase</keyword>
<dbReference type="PANTHER" id="PTHR30480">
    <property type="entry name" value="BETA-HEXOSAMINIDASE-RELATED"/>
    <property type="match status" value="1"/>
</dbReference>
<evidence type="ECO:0000256" key="3">
    <source>
        <dbReference type="ARBA" id="ARBA00012663"/>
    </source>
</evidence>
<keyword evidence="9" id="KW-1185">Reference proteome</keyword>
<feature type="signal peptide" evidence="6">
    <location>
        <begin position="1"/>
        <end position="25"/>
    </location>
</feature>
<dbReference type="Pfam" id="PF00933">
    <property type="entry name" value="Glyco_hydro_3"/>
    <property type="match status" value="1"/>
</dbReference>
<dbReference type="STRING" id="1963862.B4O97_13045"/>
<organism evidence="8 9">
    <name type="scientific">Marispirochaeta aestuarii</name>
    <dbReference type="NCBI Taxonomy" id="1963862"/>
    <lineage>
        <taxon>Bacteria</taxon>
        <taxon>Pseudomonadati</taxon>
        <taxon>Spirochaetota</taxon>
        <taxon>Spirochaetia</taxon>
        <taxon>Spirochaetales</taxon>
        <taxon>Spirochaetaceae</taxon>
        <taxon>Marispirochaeta</taxon>
    </lineage>
</organism>
<dbReference type="GO" id="GO:0009254">
    <property type="term" value="P:peptidoglycan turnover"/>
    <property type="evidence" value="ECO:0007669"/>
    <property type="project" value="TreeGrafter"/>
</dbReference>
<dbReference type="SUPFAM" id="SSF51445">
    <property type="entry name" value="(Trans)glycosidases"/>
    <property type="match status" value="1"/>
</dbReference>
<protein>
    <recommendedName>
        <fullName evidence="3">beta-N-acetylhexosaminidase</fullName>
        <ecNumber evidence="3">3.2.1.52</ecNumber>
    </recommendedName>
</protein>
<feature type="chain" id="PRO_5012349903" description="beta-N-acetylhexosaminidase" evidence="6">
    <location>
        <begin position="26"/>
        <end position="564"/>
    </location>
</feature>
<dbReference type="RefSeq" id="WP_083051454.1">
    <property type="nucleotide sequence ID" value="NZ_MWQY01000014.1"/>
</dbReference>
<accession>A0A1Y1RX43</accession>
<evidence type="ECO:0000256" key="4">
    <source>
        <dbReference type="ARBA" id="ARBA00022801"/>
    </source>
</evidence>
<comment type="catalytic activity">
    <reaction evidence="1">
        <text>Hydrolysis of terminal non-reducing N-acetyl-D-hexosamine residues in N-acetyl-beta-D-hexosaminides.</text>
        <dbReference type="EC" id="3.2.1.52"/>
    </reaction>
</comment>
<name>A0A1Y1RX43_9SPIO</name>
<dbReference type="OrthoDB" id="9805821at2"/>
<dbReference type="AlphaFoldDB" id="A0A1Y1RX43"/>
<proteinExistence type="inferred from homology"/>
<dbReference type="InterPro" id="IPR017853">
    <property type="entry name" value="GH"/>
</dbReference>
<sequence>MIFSKRLAFLLVLALLTPGIHGAQAETVSWQDRDLGKSQAFSMASSMSDEELLGQVFMIGFKGPGADSTILRWIREKHIGGVKIFGWNGEDLKVLAGAAGTMQQTAAESGQGIPLFIATDQEGGWVRHVKGETSITPGNMGIAAGGLPYDAYRTGKLIGAELRALGINMNFAPTVDVYVNPEAHVIGPRSFSSNPSTVAVMAQAYYHGMRSEGIISTAKHFPGHGNADEDSHGFLPIINDDIETLMERDLLPYRMLIPEGLPAIMTGHLAFPALTGDATPASLSKKLIHDLLRLRLGFNGLVITDDLRMSGAQQGGESIPQAAEAALRAGNDMIMISLDSRLHQRVWDHLHRVLETDPDFREILRNAVTRILTIKEEYLNRPWSVPLEPDPTILDKAIPADTEYLFQQACRAITAVADKSLPLDPSAKILLAGQLGGFFREGKRRFPASDSFDFAYTPFYSAPPGAVEGIISRAGRYEYLVFLLATPGSAEVLSEVVRKAPELKPRIVIISVLTPVYLFSMDWVDTALAAYGTGDESFAAAFAALAGEFIPRGKLPVSKASFGE</sequence>
<dbReference type="Gene3D" id="3.20.20.300">
    <property type="entry name" value="Glycoside hydrolase, family 3, N-terminal domain"/>
    <property type="match status" value="1"/>
</dbReference>
<evidence type="ECO:0000256" key="2">
    <source>
        <dbReference type="ARBA" id="ARBA00005336"/>
    </source>
</evidence>
<dbReference type="Gene3D" id="3.40.50.1700">
    <property type="entry name" value="Glycoside hydrolase family 3 C-terminal domain"/>
    <property type="match status" value="1"/>
</dbReference>
<keyword evidence="5" id="KW-0326">Glycosidase</keyword>
<evidence type="ECO:0000256" key="5">
    <source>
        <dbReference type="ARBA" id="ARBA00023295"/>
    </source>
</evidence>
<reference evidence="8 9" key="1">
    <citation type="submission" date="2017-03" db="EMBL/GenBank/DDBJ databases">
        <title>Draft Genome sequence of Marispirochaeta sp. strain JC444.</title>
        <authorList>
            <person name="Shivani Y."/>
            <person name="Subhash Y."/>
            <person name="Sasikala C."/>
            <person name="Ramana C."/>
        </authorList>
    </citation>
    <scope>NUCLEOTIDE SEQUENCE [LARGE SCALE GENOMIC DNA]</scope>
    <source>
        <strain evidence="8 9">JC444</strain>
    </source>
</reference>
<dbReference type="GO" id="GO:0004563">
    <property type="term" value="F:beta-N-acetylhexosaminidase activity"/>
    <property type="evidence" value="ECO:0007669"/>
    <property type="project" value="UniProtKB-EC"/>
</dbReference>
<keyword evidence="6" id="KW-0732">Signal</keyword>
<dbReference type="InterPro" id="IPR050226">
    <property type="entry name" value="NagZ_Beta-hexosaminidase"/>
</dbReference>
<dbReference type="GO" id="GO:0005975">
    <property type="term" value="P:carbohydrate metabolic process"/>
    <property type="evidence" value="ECO:0007669"/>
    <property type="project" value="InterPro"/>
</dbReference>
<evidence type="ECO:0000313" key="8">
    <source>
        <dbReference type="EMBL" id="ORC34234.1"/>
    </source>
</evidence>
<evidence type="ECO:0000313" key="9">
    <source>
        <dbReference type="Proteomes" id="UP000192343"/>
    </source>
</evidence>
<dbReference type="PANTHER" id="PTHR30480:SF13">
    <property type="entry name" value="BETA-HEXOSAMINIDASE"/>
    <property type="match status" value="1"/>
</dbReference>
<dbReference type="InterPro" id="IPR001764">
    <property type="entry name" value="Glyco_hydro_3_N"/>
</dbReference>
<evidence type="ECO:0000256" key="6">
    <source>
        <dbReference type="SAM" id="SignalP"/>
    </source>
</evidence>
<dbReference type="Proteomes" id="UP000192343">
    <property type="component" value="Unassembled WGS sequence"/>
</dbReference>
<comment type="similarity">
    <text evidence="2">Belongs to the glycosyl hydrolase 3 family.</text>
</comment>
<evidence type="ECO:0000256" key="1">
    <source>
        <dbReference type="ARBA" id="ARBA00001231"/>
    </source>
</evidence>